<dbReference type="RefSeq" id="WP_179980570.1">
    <property type="nucleotide sequence ID" value="NZ_LT608333.1"/>
</dbReference>
<sequence>MSEEEKKTKPKSREYPANTLSKTLEFLEKFKGYPQGKPISYDAAAKELGVSSNTKSFRYLISSARQYGLISTAAGQTMLMLEPASRLIRPTEQENILRQLKIECFKTPRMYSELIAQYQGQSMPAITTLENVLINYHGIVQTIAKNAAKTFIDTANELGVVINGVIDLEVTHDLNPNSNKEIQKDEDSQKNETGIQNDLTDIVPSMKQSDSEEFALPITVPLSEQRRAILHMPINTEKEDAEYVLEMITLMFRKLYGINRA</sequence>
<reference evidence="2" key="1">
    <citation type="submission" date="2016-08" db="EMBL/GenBank/DDBJ databases">
        <authorList>
            <person name="Seilhamer J.J."/>
        </authorList>
    </citation>
    <scope>NUCLEOTIDE SEQUENCE</scope>
    <source>
        <strain evidence="2">86-1</strain>
    </source>
</reference>
<accession>A0A212L6S1</accession>
<dbReference type="AlphaFoldDB" id="A0A212L6S1"/>
<dbReference type="EMBL" id="FMJC01000002">
    <property type="protein sequence ID" value="SCM73205.1"/>
    <property type="molecule type" value="Genomic_DNA"/>
</dbReference>
<proteinExistence type="predicted"/>
<evidence type="ECO:0000313" key="2">
    <source>
        <dbReference type="EMBL" id="SCM73205.1"/>
    </source>
</evidence>
<feature type="compositionally biased region" description="Basic and acidic residues" evidence="1">
    <location>
        <begin position="181"/>
        <end position="190"/>
    </location>
</feature>
<feature type="region of interest" description="Disordered" evidence="1">
    <location>
        <begin position="177"/>
        <end position="197"/>
    </location>
</feature>
<gene>
    <name evidence="2" type="ORF">KL86DES1_21131</name>
</gene>
<protein>
    <submittedName>
        <fullName evidence="2">Uncharacterized protein</fullName>
    </submittedName>
</protein>
<name>A0A212L6S1_9BACT</name>
<evidence type="ECO:0000256" key="1">
    <source>
        <dbReference type="SAM" id="MobiDB-lite"/>
    </source>
</evidence>
<organism evidence="2">
    <name type="scientific">uncultured Desulfovibrio sp</name>
    <dbReference type="NCBI Taxonomy" id="167968"/>
    <lineage>
        <taxon>Bacteria</taxon>
        <taxon>Pseudomonadati</taxon>
        <taxon>Thermodesulfobacteriota</taxon>
        <taxon>Desulfovibrionia</taxon>
        <taxon>Desulfovibrionales</taxon>
        <taxon>Desulfovibrionaceae</taxon>
        <taxon>Desulfovibrio</taxon>
        <taxon>environmental samples</taxon>
    </lineage>
</organism>